<feature type="compositionally biased region" description="Low complexity" evidence="9">
    <location>
        <begin position="294"/>
        <end position="303"/>
    </location>
</feature>
<comment type="subcellular location">
    <subcellularLocation>
        <location evidence="1">Cytoplasm</location>
        <location evidence="1">Cytoskeleton</location>
    </subcellularLocation>
</comment>
<feature type="region of interest" description="Disordered" evidence="9">
    <location>
        <begin position="1268"/>
        <end position="1306"/>
    </location>
</feature>
<dbReference type="Pfam" id="PF01302">
    <property type="entry name" value="CAP_GLY"/>
    <property type="match status" value="1"/>
</dbReference>
<comment type="similarity">
    <text evidence="2">Belongs to the dynactin 150 kDa subunit family.</text>
</comment>
<feature type="coiled-coil region" evidence="8">
    <location>
        <begin position="511"/>
        <end position="735"/>
    </location>
</feature>
<protein>
    <recommendedName>
        <fullName evidence="10">CAP-Gly domain-containing protein</fullName>
    </recommendedName>
</protein>
<dbReference type="SMART" id="SM01052">
    <property type="entry name" value="CAP_GLY"/>
    <property type="match status" value="1"/>
</dbReference>
<dbReference type="SUPFAM" id="SSF74924">
    <property type="entry name" value="Cap-Gly domain"/>
    <property type="match status" value="1"/>
</dbReference>
<feature type="compositionally biased region" description="Polar residues" evidence="9">
    <location>
        <begin position="82"/>
        <end position="102"/>
    </location>
</feature>
<feature type="coiled-coil region" evidence="8">
    <location>
        <begin position="1101"/>
        <end position="1201"/>
    </location>
</feature>
<comment type="caution">
    <text evidence="11">The sequence shown here is derived from an EMBL/GenBank/DDBJ whole genome shotgun (WGS) entry which is preliminary data.</text>
</comment>
<dbReference type="PROSITE" id="PS50245">
    <property type="entry name" value="CAP_GLY_2"/>
    <property type="match status" value="1"/>
</dbReference>
<feature type="region of interest" description="Disordered" evidence="9">
    <location>
        <begin position="481"/>
        <end position="506"/>
    </location>
</feature>
<dbReference type="Gene3D" id="2.30.30.190">
    <property type="entry name" value="CAP Gly-rich-like domain"/>
    <property type="match status" value="1"/>
</dbReference>
<dbReference type="EMBL" id="JASNQZ010000011">
    <property type="protein sequence ID" value="KAL0951934.1"/>
    <property type="molecule type" value="Genomic_DNA"/>
</dbReference>
<feature type="compositionally biased region" description="Polar residues" evidence="9">
    <location>
        <begin position="217"/>
        <end position="232"/>
    </location>
</feature>
<organism evidence="11 12">
    <name type="scientific">Hohenbuehelia grisea</name>
    <dbReference type="NCBI Taxonomy" id="104357"/>
    <lineage>
        <taxon>Eukaryota</taxon>
        <taxon>Fungi</taxon>
        <taxon>Dikarya</taxon>
        <taxon>Basidiomycota</taxon>
        <taxon>Agaricomycotina</taxon>
        <taxon>Agaricomycetes</taxon>
        <taxon>Agaricomycetidae</taxon>
        <taxon>Agaricales</taxon>
        <taxon>Pleurotineae</taxon>
        <taxon>Pleurotaceae</taxon>
        <taxon>Hohenbuehelia</taxon>
    </lineage>
</organism>
<keyword evidence="3" id="KW-0963">Cytoplasm</keyword>
<feature type="compositionally biased region" description="Polar residues" evidence="9">
    <location>
        <begin position="276"/>
        <end position="293"/>
    </location>
</feature>
<dbReference type="InterPro" id="IPR000938">
    <property type="entry name" value="CAP-Gly_domain"/>
</dbReference>
<feature type="region of interest" description="Disordered" evidence="9">
    <location>
        <begin position="1341"/>
        <end position="1361"/>
    </location>
</feature>
<evidence type="ECO:0000256" key="6">
    <source>
        <dbReference type="ARBA" id="ARBA00023054"/>
    </source>
</evidence>
<evidence type="ECO:0000313" key="12">
    <source>
        <dbReference type="Proteomes" id="UP001556367"/>
    </source>
</evidence>
<feature type="compositionally biased region" description="Low complexity" evidence="9">
    <location>
        <begin position="175"/>
        <end position="216"/>
    </location>
</feature>
<evidence type="ECO:0000256" key="5">
    <source>
        <dbReference type="ARBA" id="ARBA00023017"/>
    </source>
</evidence>
<dbReference type="PANTHER" id="PTHR18916">
    <property type="entry name" value="DYNACTIN 1-RELATED MICROTUBULE-BINDING"/>
    <property type="match status" value="1"/>
</dbReference>
<feature type="compositionally biased region" description="Basic and acidic residues" evidence="9">
    <location>
        <begin position="422"/>
        <end position="431"/>
    </location>
</feature>
<feature type="compositionally biased region" description="Low complexity" evidence="9">
    <location>
        <begin position="321"/>
        <end position="332"/>
    </location>
</feature>
<evidence type="ECO:0000256" key="9">
    <source>
        <dbReference type="SAM" id="MobiDB-lite"/>
    </source>
</evidence>
<feature type="compositionally biased region" description="Low complexity" evidence="9">
    <location>
        <begin position="118"/>
        <end position="167"/>
    </location>
</feature>
<evidence type="ECO:0000256" key="1">
    <source>
        <dbReference type="ARBA" id="ARBA00004245"/>
    </source>
</evidence>
<keyword evidence="5" id="KW-0243">Dynein</keyword>
<evidence type="ECO:0000256" key="7">
    <source>
        <dbReference type="ARBA" id="ARBA00023212"/>
    </source>
</evidence>
<gene>
    <name evidence="11" type="ORF">HGRIS_008587</name>
</gene>
<sequence length="1395" mass="152248">MSEPVVGAIVEIPAGRGVIRFVGSTSFQAGKWVGIELYEPKGKNDGSVQGVQYFTCKMLHGMFVRPSQVKAILGMEKPAASMSRSTLGHQRSNSLRSSTSPRAGSPQKAAATSSAGLKAPASPTKLSPKPSPSPSRSSTSLASRRTSVLRQSSSSSVPDASSAPDTSYFARSRSDSTAPTPATPRTRTNSTYGATRVRTDSSAAAAARNVRAASPAKRTSSPLATQPPSSAQSVSLARRGSSLAASPPQRLAPTPELVVSPTSFPSAESPAELDDSSPNHSPVLSEPLQSFGTAASAAGLSSAHPHPDPQRAERPAASDATSISPSTSTGSTLSVATLQSKIRVFESKAVADAHQITSLNSQLSQLLAKYNTELEFTKKVKTTLQPRLQQLQAENNSLRAETAQLQNELVEARESGSGGKKAGLDPEERENLENQIAEASEQAELAMLDREMAEERAETKEEECRELRERVAQLEVEIGVLKKGGSNQSSAGEGDEEEGDQDDSVKSSVAYAQLERQNERLKEALIRLRDLSQEAEREHRRRIAELEKDADGVDDIQAQYATTLDQLTSAELLIDDLKAQLDAAEGADDLLVQLTDRNDLLNDKIQEMQITIEDLEALKDLNDELEENHVETERIMQEEIDAKDAQVREHINKIALLEEACQDLEGTISQFRDLVMQLQSELDALRTQTQTAQSESDRAVNQTAAMMSLNLKLQSTAAKNQARNIELELLRIEAREAKELLGIVQPYLPQMYLEADNDAANCYLFFQRLAFKADLISSTVAQAHGLPESMMNGPVHEVLLGVCEMRGHIASLSSLCRRLAGSLRRCEVDAFLAIGRLFPEVAPMEKRLDMHISLLRKDSFREMECASDVLNMHRQLEHLSEAYFTPGIPGYGAGIDIGERAIGCVLAVECDLDIFVAAVGLSRTMVMEVLKDDDTTTDLGGMDVEAEFLGPIQKLLDKCKSVRNTSKKLTKRVEDLFNDSEAPKTAVISALKALNNVPQDLVNFGINLAQEVVPHVNDARGAKAPFRLASVVSFVRQTALSTVAKDASGNAVLDSSAWDAVSASLERLGQEASQTLQSLMEPENIGKVSGVAPWALRVEEIKAALAVNVEAERKMAQLNDEMQGLARNLRTKEQDIQEKVVKIELMERRMEAVKKQADVITDLEGQLVKAKKQERAYEEAMEQLQADLDALEQDNAKLKAMPAGQERTGPLPTIVETETIPIEGSLETSYLLEQVDALRGTVRYLRTENSYLKSHDLLKEIQALPPIPEPLAPTREPTPELVPASGLSSDSEESDDDSIPTHRARSLRGLSTETKVLYRDVMRFSSSPRVVDLSVLNANRAAEEKGEDSTTKGARKVWMPKKKTPAYQVMERKMEAERLSRRVRGLLNRASHLST</sequence>
<evidence type="ECO:0000259" key="10">
    <source>
        <dbReference type="PROSITE" id="PS50245"/>
    </source>
</evidence>
<name>A0ABR3J8H8_9AGAR</name>
<feature type="compositionally biased region" description="Acidic residues" evidence="9">
    <location>
        <begin position="493"/>
        <end position="502"/>
    </location>
</feature>
<dbReference type="Proteomes" id="UP001556367">
    <property type="component" value="Unassembled WGS sequence"/>
</dbReference>
<keyword evidence="4" id="KW-0493">Microtubule</keyword>
<evidence type="ECO:0000313" key="11">
    <source>
        <dbReference type="EMBL" id="KAL0951934.1"/>
    </source>
</evidence>
<feature type="compositionally biased region" description="Basic and acidic residues" evidence="9">
    <location>
        <begin position="1341"/>
        <end position="1350"/>
    </location>
</feature>
<evidence type="ECO:0000256" key="8">
    <source>
        <dbReference type="SAM" id="Coils"/>
    </source>
</evidence>
<dbReference type="PROSITE" id="PS00845">
    <property type="entry name" value="CAP_GLY_1"/>
    <property type="match status" value="1"/>
</dbReference>
<dbReference type="Pfam" id="PF12455">
    <property type="entry name" value="Dynactin"/>
    <property type="match status" value="1"/>
</dbReference>
<proteinExistence type="inferred from homology"/>
<feature type="region of interest" description="Disordered" evidence="9">
    <location>
        <begin position="410"/>
        <end position="431"/>
    </location>
</feature>
<dbReference type="InterPro" id="IPR022157">
    <property type="entry name" value="Dynactin"/>
</dbReference>
<feature type="region of interest" description="Disordered" evidence="9">
    <location>
        <begin position="80"/>
        <end position="332"/>
    </location>
</feature>
<feature type="compositionally biased region" description="Basic and acidic residues" evidence="9">
    <location>
        <begin position="305"/>
        <end position="316"/>
    </location>
</feature>
<accession>A0ABR3J8H8</accession>
<keyword evidence="6 8" id="KW-0175">Coiled coil</keyword>
<evidence type="ECO:0000256" key="2">
    <source>
        <dbReference type="ARBA" id="ARBA00011010"/>
    </source>
</evidence>
<feature type="compositionally biased region" description="Low complexity" evidence="9">
    <location>
        <begin position="233"/>
        <end position="246"/>
    </location>
</feature>
<dbReference type="InterPro" id="IPR036859">
    <property type="entry name" value="CAP-Gly_dom_sf"/>
</dbReference>
<evidence type="ECO:0000256" key="4">
    <source>
        <dbReference type="ARBA" id="ARBA00022701"/>
    </source>
</evidence>
<keyword evidence="12" id="KW-1185">Reference proteome</keyword>
<feature type="domain" description="CAP-Gly" evidence="10">
    <location>
        <begin position="23"/>
        <end position="65"/>
    </location>
</feature>
<reference evidence="12" key="1">
    <citation type="submission" date="2024-06" db="EMBL/GenBank/DDBJ databases">
        <title>Multi-omics analyses provide insights into the biosynthesis of the anticancer antibiotic pleurotin in Hohenbuehelia grisea.</title>
        <authorList>
            <person name="Weaver J.A."/>
            <person name="Alberti F."/>
        </authorList>
    </citation>
    <scope>NUCLEOTIDE SEQUENCE [LARGE SCALE GENOMIC DNA]</scope>
    <source>
        <strain evidence="12">T-177</strain>
    </source>
</reference>
<evidence type="ECO:0000256" key="3">
    <source>
        <dbReference type="ARBA" id="ARBA00022490"/>
    </source>
</evidence>
<keyword evidence="7" id="KW-0206">Cytoskeleton</keyword>